<keyword evidence="4" id="KW-0648">Protein biosynthesis</keyword>
<feature type="domain" description="Formyl transferase N-terminal" evidence="5">
    <location>
        <begin position="77"/>
        <end position="246"/>
    </location>
</feature>
<dbReference type="InterPro" id="IPR044135">
    <property type="entry name" value="Met-tRNA-FMT_C"/>
</dbReference>
<dbReference type="HAMAP" id="MF_00182">
    <property type="entry name" value="Formyl_trans"/>
    <property type="match status" value="1"/>
</dbReference>
<gene>
    <name evidence="7" type="ORF">IV203_027502</name>
</gene>
<evidence type="ECO:0000256" key="4">
    <source>
        <dbReference type="ARBA" id="ARBA00022917"/>
    </source>
</evidence>
<sequence>MSAIKSVRSFHPLIGSSIERRIVPRKRNVTPTISSFLCISSGGRISTRENNPHTTIHWRLFSSPSEENNNKSSSGKKKIVFLGTPDVAATSLRKLYEASVQQNYEISCVITQPPKPRKRKSTPEPSPVAKVAEELGLQVLCPEKAKDTDFLDQLQYDIRPDLCITAAYGQYLPKRFLSTPTLGTVNIHPSLLPRWRGASPVQRSLEAGDNPVGVSVLYTVSKMDAGPIIAQQEEIIDENDTATTVLPLLFDIGTDLLLQNLPAILDGKITMDTAQIQDETNVVQAAMIDSAEAELKPWEESARQMHNRLRGFSMWPGAFLYLQVGEESEPTKFKILETRVLEKADDDTPHVTDQVTPGPNRKDGLRLVSFDGSILEILKLQPATKKPVDALSFINGLQGRTVRYVRTPEAITA</sequence>
<dbReference type="CDD" id="cd08704">
    <property type="entry name" value="Met_tRNA_FMT_C"/>
    <property type="match status" value="1"/>
</dbReference>
<organism evidence="7 8">
    <name type="scientific">Nitzschia inconspicua</name>
    <dbReference type="NCBI Taxonomy" id="303405"/>
    <lineage>
        <taxon>Eukaryota</taxon>
        <taxon>Sar</taxon>
        <taxon>Stramenopiles</taxon>
        <taxon>Ochrophyta</taxon>
        <taxon>Bacillariophyta</taxon>
        <taxon>Bacillariophyceae</taxon>
        <taxon>Bacillariophycidae</taxon>
        <taxon>Bacillariales</taxon>
        <taxon>Bacillariaceae</taxon>
        <taxon>Nitzschia</taxon>
    </lineage>
</organism>
<feature type="domain" description="Formyl transferase C-terminal" evidence="6">
    <location>
        <begin position="298"/>
        <end position="397"/>
    </location>
</feature>
<proteinExistence type="inferred from homology"/>
<comment type="caution">
    <text evidence="7">The sequence shown here is derived from an EMBL/GenBank/DDBJ whole genome shotgun (WGS) entry which is preliminary data.</text>
</comment>
<dbReference type="PANTHER" id="PTHR11138">
    <property type="entry name" value="METHIONYL-TRNA FORMYLTRANSFERASE"/>
    <property type="match status" value="1"/>
</dbReference>
<keyword evidence="3" id="KW-0808">Transferase</keyword>
<dbReference type="InterPro" id="IPR005794">
    <property type="entry name" value="Fmt"/>
</dbReference>
<evidence type="ECO:0000256" key="1">
    <source>
        <dbReference type="ARBA" id="ARBA00010699"/>
    </source>
</evidence>
<evidence type="ECO:0000313" key="7">
    <source>
        <dbReference type="EMBL" id="KAG7369756.1"/>
    </source>
</evidence>
<dbReference type="Pfam" id="PF00551">
    <property type="entry name" value="Formyl_trans_N"/>
    <property type="match status" value="1"/>
</dbReference>
<dbReference type="AlphaFoldDB" id="A0A9K3LZ10"/>
<dbReference type="GO" id="GO:0005739">
    <property type="term" value="C:mitochondrion"/>
    <property type="evidence" value="ECO:0007669"/>
    <property type="project" value="TreeGrafter"/>
</dbReference>
<dbReference type="GO" id="GO:0004479">
    <property type="term" value="F:methionyl-tRNA formyltransferase activity"/>
    <property type="evidence" value="ECO:0007669"/>
    <property type="project" value="InterPro"/>
</dbReference>
<evidence type="ECO:0000259" key="6">
    <source>
        <dbReference type="Pfam" id="PF02911"/>
    </source>
</evidence>
<dbReference type="InterPro" id="IPR041711">
    <property type="entry name" value="Met-tRNA-FMT_N"/>
</dbReference>
<reference evidence="7" key="1">
    <citation type="journal article" date="2021" name="Sci. Rep.">
        <title>Diploid genomic architecture of Nitzschia inconspicua, an elite biomass production diatom.</title>
        <authorList>
            <person name="Oliver A."/>
            <person name="Podell S."/>
            <person name="Pinowska A."/>
            <person name="Traller J.C."/>
            <person name="Smith S.R."/>
            <person name="McClure R."/>
            <person name="Beliaev A."/>
            <person name="Bohutskyi P."/>
            <person name="Hill E.A."/>
            <person name="Rabines A."/>
            <person name="Zheng H."/>
            <person name="Allen L.Z."/>
            <person name="Kuo A."/>
            <person name="Grigoriev I.V."/>
            <person name="Allen A.E."/>
            <person name="Hazlebeck D."/>
            <person name="Allen E.E."/>
        </authorList>
    </citation>
    <scope>NUCLEOTIDE SEQUENCE</scope>
    <source>
        <strain evidence="7">Hildebrandi</strain>
    </source>
</reference>
<name>A0A9K3LZ10_9STRA</name>
<evidence type="ECO:0000256" key="2">
    <source>
        <dbReference type="ARBA" id="ARBA00014185"/>
    </source>
</evidence>
<reference evidence="7" key="2">
    <citation type="submission" date="2021-04" db="EMBL/GenBank/DDBJ databases">
        <authorList>
            <person name="Podell S."/>
        </authorList>
    </citation>
    <scope>NUCLEOTIDE SEQUENCE</scope>
    <source>
        <strain evidence="7">Hildebrandi</strain>
    </source>
</reference>
<dbReference type="InterPro" id="IPR002376">
    <property type="entry name" value="Formyl_transf_N"/>
</dbReference>
<dbReference type="EMBL" id="JAGRRH010000005">
    <property type="protein sequence ID" value="KAG7369756.1"/>
    <property type="molecule type" value="Genomic_DNA"/>
</dbReference>
<evidence type="ECO:0000259" key="5">
    <source>
        <dbReference type="Pfam" id="PF00551"/>
    </source>
</evidence>
<dbReference type="CDD" id="cd08646">
    <property type="entry name" value="FMT_core_Met-tRNA-FMT_N"/>
    <property type="match status" value="1"/>
</dbReference>
<evidence type="ECO:0000256" key="3">
    <source>
        <dbReference type="ARBA" id="ARBA00022679"/>
    </source>
</evidence>
<keyword evidence="8" id="KW-1185">Reference proteome</keyword>
<dbReference type="PANTHER" id="PTHR11138:SF5">
    <property type="entry name" value="METHIONYL-TRNA FORMYLTRANSFERASE, MITOCHONDRIAL"/>
    <property type="match status" value="1"/>
</dbReference>
<dbReference type="Pfam" id="PF02911">
    <property type="entry name" value="Formyl_trans_C"/>
    <property type="match status" value="1"/>
</dbReference>
<dbReference type="OrthoDB" id="10268103at2759"/>
<dbReference type="NCBIfam" id="TIGR00460">
    <property type="entry name" value="fmt"/>
    <property type="match status" value="1"/>
</dbReference>
<dbReference type="Proteomes" id="UP000693970">
    <property type="component" value="Unassembled WGS sequence"/>
</dbReference>
<protein>
    <recommendedName>
        <fullName evidence="2">Methionyl-tRNA formyltransferase, mitochondrial</fullName>
    </recommendedName>
</protein>
<dbReference type="InterPro" id="IPR005793">
    <property type="entry name" value="Formyl_trans_C"/>
</dbReference>
<accession>A0A9K3LZ10</accession>
<evidence type="ECO:0000313" key="8">
    <source>
        <dbReference type="Proteomes" id="UP000693970"/>
    </source>
</evidence>
<comment type="similarity">
    <text evidence="1">Belongs to the Fmt family.</text>
</comment>